<dbReference type="Gene3D" id="3.40.50.20">
    <property type="match status" value="1"/>
</dbReference>
<accession>A0A5C6ED63</accession>
<evidence type="ECO:0000256" key="12">
    <source>
        <dbReference type="ARBA" id="ARBA00042242"/>
    </source>
</evidence>
<evidence type="ECO:0000256" key="10">
    <source>
        <dbReference type="ARBA" id="ARBA00023211"/>
    </source>
</evidence>
<dbReference type="PANTHER" id="PTHR43472">
    <property type="entry name" value="PHOSPHORIBOSYLAMINE--GLYCINE LIGASE"/>
    <property type="match status" value="1"/>
</dbReference>
<dbReference type="SMART" id="SM01210">
    <property type="entry name" value="GARS_C"/>
    <property type="match status" value="1"/>
</dbReference>
<dbReference type="SUPFAM" id="SSF56059">
    <property type="entry name" value="Glutathione synthetase ATP-binding domain-like"/>
    <property type="match status" value="1"/>
</dbReference>
<evidence type="ECO:0000256" key="1">
    <source>
        <dbReference type="ARBA" id="ARBA00001936"/>
    </source>
</evidence>
<dbReference type="PROSITE" id="PS50975">
    <property type="entry name" value="ATP_GRASP"/>
    <property type="match status" value="1"/>
</dbReference>
<gene>
    <name evidence="14 17" type="primary">purD</name>
    <name evidence="17" type="ORF">Q31b_10930</name>
</gene>
<proteinExistence type="inferred from homology"/>
<dbReference type="InterPro" id="IPR020560">
    <property type="entry name" value="PRibGlycinamide_synth_C-dom"/>
</dbReference>
<dbReference type="PROSITE" id="PS00184">
    <property type="entry name" value="GARS"/>
    <property type="match status" value="1"/>
</dbReference>
<evidence type="ECO:0000256" key="6">
    <source>
        <dbReference type="ARBA" id="ARBA00022723"/>
    </source>
</evidence>
<evidence type="ECO:0000256" key="13">
    <source>
        <dbReference type="ARBA" id="ARBA00042864"/>
    </source>
</evidence>
<dbReference type="FunFam" id="3.40.50.20:FF:000006">
    <property type="entry name" value="Phosphoribosylamine--glycine ligase, chloroplastic"/>
    <property type="match status" value="1"/>
</dbReference>
<dbReference type="SUPFAM" id="SSF52440">
    <property type="entry name" value="PreATP-grasp domain"/>
    <property type="match status" value="1"/>
</dbReference>
<dbReference type="AlphaFoldDB" id="A0A5C6ED63"/>
<evidence type="ECO:0000256" key="9">
    <source>
        <dbReference type="ARBA" id="ARBA00022840"/>
    </source>
</evidence>
<dbReference type="Gene3D" id="3.90.600.10">
    <property type="entry name" value="Phosphoribosylglycinamide synthetase, C-terminal domain"/>
    <property type="match status" value="1"/>
</dbReference>
<dbReference type="SUPFAM" id="SSF51246">
    <property type="entry name" value="Rudiment single hybrid motif"/>
    <property type="match status" value="1"/>
</dbReference>
<dbReference type="InterPro" id="IPR020562">
    <property type="entry name" value="PRibGlycinamide_synth_N"/>
</dbReference>
<protein>
    <recommendedName>
        <fullName evidence="4 14">Phosphoribosylamine--glycine ligase</fullName>
        <ecNumber evidence="4 14">6.3.4.13</ecNumber>
    </recommendedName>
    <alternativeName>
        <fullName evidence="14">GARS</fullName>
    </alternativeName>
    <alternativeName>
        <fullName evidence="12 14">Glycinamide ribonucleotide synthetase</fullName>
    </alternativeName>
    <alternativeName>
        <fullName evidence="13 14">Phosphoribosylglycinamide synthetase</fullName>
    </alternativeName>
</protein>
<evidence type="ECO:0000256" key="4">
    <source>
        <dbReference type="ARBA" id="ARBA00013255"/>
    </source>
</evidence>
<keyword evidence="6" id="KW-0479">Metal-binding</keyword>
<dbReference type="InterPro" id="IPR011054">
    <property type="entry name" value="Rudment_hybrid_motif"/>
</dbReference>
<dbReference type="FunFam" id="3.90.600.10:FF:000001">
    <property type="entry name" value="Trifunctional purine biosynthetic protein adenosine-3"/>
    <property type="match status" value="1"/>
</dbReference>
<comment type="pathway">
    <text evidence="3 14">Purine metabolism; IMP biosynthesis via de novo pathway; N(1)-(5-phospho-D-ribosyl)glycinamide from 5-phospho-alpha-D-ribose 1-diphosphate: step 2/2.</text>
</comment>
<keyword evidence="10" id="KW-0464">Manganese</keyword>
<keyword evidence="18" id="KW-1185">Reference proteome</keyword>
<comment type="similarity">
    <text evidence="11 14">Belongs to the GARS family.</text>
</comment>
<feature type="domain" description="ATP-grasp" evidence="16">
    <location>
        <begin position="107"/>
        <end position="319"/>
    </location>
</feature>
<reference evidence="17 18" key="1">
    <citation type="submission" date="2019-02" db="EMBL/GenBank/DDBJ databases">
        <title>Deep-cultivation of Planctomycetes and their phenomic and genomic characterization uncovers novel biology.</title>
        <authorList>
            <person name="Wiegand S."/>
            <person name="Jogler M."/>
            <person name="Boedeker C."/>
            <person name="Pinto D."/>
            <person name="Vollmers J."/>
            <person name="Rivas-Marin E."/>
            <person name="Kohn T."/>
            <person name="Peeters S.H."/>
            <person name="Heuer A."/>
            <person name="Rast P."/>
            <person name="Oberbeckmann S."/>
            <person name="Bunk B."/>
            <person name="Jeske O."/>
            <person name="Meyerdierks A."/>
            <person name="Storesund J.E."/>
            <person name="Kallscheuer N."/>
            <person name="Luecker S."/>
            <person name="Lage O.M."/>
            <person name="Pohl T."/>
            <person name="Merkel B.J."/>
            <person name="Hornburger P."/>
            <person name="Mueller R.-W."/>
            <person name="Bruemmer F."/>
            <person name="Labrenz M."/>
            <person name="Spormann A.M."/>
            <person name="Op Den Camp H."/>
            <person name="Overmann J."/>
            <person name="Amann R."/>
            <person name="Jetten M.S.M."/>
            <person name="Mascher T."/>
            <person name="Medema M.H."/>
            <person name="Devos D.P."/>
            <person name="Kaster A.-K."/>
            <person name="Ovreas L."/>
            <person name="Rohde M."/>
            <person name="Galperin M.Y."/>
            <person name="Jogler C."/>
        </authorList>
    </citation>
    <scope>NUCLEOTIDE SEQUENCE [LARGE SCALE GENOMIC DNA]</scope>
    <source>
        <strain evidence="17 18">Q31b</strain>
    </source>
</reference>
<dbReference type="SMART" id="SM01209">
    <property type="entry name" value="GARS_A"/>
    <property type="match status" value="1"/>
</dbReference>
<dbReference type="EMBL" id="SJPY01000001">
    <property type="protein sequence ID" value="TWU45917.1"/>
    <property type="molecule type" value="Genomic_DNA"/>
</dbReference>
<dbReference type="NCBIfam" id="TIGR00877">
    <property type="entry name" value="purD"/>
    <property type="match status" value="1"/>
</dbReference>
<dbReference type="InterPro" id="IPR037123">
    <property type="entry name" value="PRibGlycinamide_synth_C_sf"/>
</dbReference>
<dbReference type="InterPro" id="IPR016185">
    <property type="entry name" value="PreATP-grasp_dom_sf"/>
</dbReference>
<dbReference type="OrthoDB" id="9807240at2"/>
<comment type="caution">
    <text evidence="17">The sequence shown here is derived from an EMBL/GenBank/DDBJ whole genome shotgun (WGS) entry which is preliminary data.</text>
</comment>
<dbReference type="Gene3D" id="3.30.1490.20">
    <property type="entry name" value="ATP-grasp fold, A domain"/>
    <property type="match status" value="1"/>
</dbReference>
<evidence type="ECO:0000256" key="15">
    <source>
        <dbReference type="PROSITE-ProRule" id="PRU00409"/>
    </source>
</evidence>
<dbReference type="InterPro" id="IPR020561">
    <property type="entry name" value="PRibGlycinamid_synth_ATP-grasp"/>
</dbReference>
<evidence type="ECO:0000259" key="16">
    <source>
        <dbReference type="PROSITE" id="PS50975"/>
    </source>
</evidence>
<dbReference type="Pfam" id="PF01071">
    <property type="entry name" value="GARS_A"/>
    <property type="match status" value="1"/>
</dbReference>
<dbReference type="GO" id="GO:0004637">
    <property type="term" value="F:phosphoribosylamine-glycine ligase activity"/>
    <property type="evidence" value="ECO:0007669"/>
    <property type="project" value="UniProtKB-UniRule"/>
</dbReference>
<organism evidence="17 18">
    <name type="scientific">Novipirellula aureliae</name>
    <dbReference type="NCBI Taxonomy" id="2527966"/>
    <lineage>
        <taxon>Bacteria</taxon>
        <taxon>Pseudomonadati</taxon>
        <taxon>Planctomycetota</taxon>
        <taxon>Planctomycetia</taxon>
        <taxon>Pirellulales</taxon>
        <taxon>Pirellulaceae</taxon>
        <taxon>Novipirellula</taxon>
    </lineage>
</organism>
<dbReference type="GO" id="GO:0009113">
    <property type="term" value="P:purine nucleobase biosynthetic process"/>
    <property type="evidence" value="ECO:0007669"/>
    <property type="project" value="InterPro"/>
</dbReference>
<keyword evidence="7 15" id="KW-0547">Nucleotide-binding</keyword>
<dbReference type="FunFam" id="3.30.470.20:FF:000018">
    <property type="entry name" value="Trifunctional purine biosynthetic protein adenosine-3"/>
    <property type="match status" value="1"/>
</dbReference>
<sequence length="430" mass="46311">MKILVVGSGGREHALAWKIAQSPRVQKVYVAPGNAGTALDATNVPIEVTDTEGLIAFVKENEIDITVVGPEVPLVLGLVDAMQDEGLKVFGPTKAAAELEGSKVFCKNLLRTADIPTADYHTFRSADDASRYIKDRYNEPTDTVNVVIKADGLAAGKGVIVCDTRSEALEAIDRIAHQKEFGEAGKELIIEERLFGQEASVLAITDGETIVTLPAAQDHKPAHDGDTGPNTGGMGAYCPTPIIDEGMMERVESDVLVPIVHAMKRARRPFKGVLYAGMMLTSAGPKVLEFNVRFGDPECQPLLMRLKTDLVDVIEATIDGKLNELEPLQWDDRPSICVVMASEGYPGDYQKGRLITGLDRASQLPDVKVFHAGTKLDDGAVVTAGGRVLGVTAIGDSISKAKLQAYTAVKEIRWEGAWCRKDISDKALGY</sequence>
<dbReference type="GO" id="GO:0006189">
    <property type="term" value="P:'de novo' IMP biosynthetic process"/>
    <property type="evidence" value="ECO:0007669"/>
    <property type="project" value="UniProtKB-UniRule"/>
</dbReference>
<name>A0A5C6ED63_9BACT</name>
<evidence type="ECO:0000256" key="8">
    <source>
        <dbReference type="ARBA" id="ARBA00022755"/>
    </source>
</evidence>
<evidence type="ECO:0000256" key="14">
    <source>
        <dbReference type="HAMAP-Rule" id="MF_00138"/>
    </source>
</evidence>
<evidence type="ECO:0000256" key="7">
    <source>
        <dbReference type="ARBA" id="ARBA00022741"/>
    </source>
</evidence>
<evidence type="ECO:0000313" key="17">
    <source>
        <dbReference type="EMBL" id="TWU45917.1"/>
    </source>
</evidence>
<keyword evidence="9 15" id="KW-0067">ATP-binding</keyword>
<dbReference type="GO" id="GO:0005524">
    <property type="term" value="F:ATP binding"/>
    <property type="evidence" value="ECO:0007669"/>
    <property type="project" value="UniProtKB-UniRule"/>
</dbReference>
<dbReference type="InterPro" id="IPR020559">
    <property type="entry name" value="PRibGlycinamide_synth_CS"/>
</dbReference>
<evidence type="ECO:0000313" key="18">
    <source>
        <dbReference type="Proteomes" id="UP000315471"/>
    </source>
</evidence>
<comment type="cofactor">
    <cofactor evidence="2">
        <name>Mg(2+)</name>
        <dbReference type="ChEBI" id="CHEBI:18420"/>
    </cofactor>
</comment>
<comment type="catalytic activity">
    <reaction evidence="14">
        <text>5-phospho-beta-D-ribosylamine + glycine + ATP = N(1)-(5-phospho-beta-D-ribosyl)glycinamide + ADP + phosphate + H(+)</text>
        <dbReference type="Rhea" id="RHEA:17453"/>
        <dbReference type="ChEBI" id="CHEBI:15378"/>
        <dbReference type="ChEBI" id="CHEBI:30616"/>
        <dbReference type="ChEBI" id="CHEBI:43474"/>
        <dbReference type="ChEBI" id="CHEBI:57305"/>
        <dbReference type="ChEBI" id="CHEBI:58681"/>
        <dbReference type="ChEBI" id="CHEBI:143788"/>
        <dbReference type="ChEBI" id="CHEBI:456216"/>
        <dbReference type="EC" id="6.3.4.13"/>
    </reaction>
</comment>
<evidence type="ECO:0000256" key="11">
    <source>
        <dbReference type="ARBA" id="ARBA00038345"/>
    </source>
</evidence>
<evidence type="ECO:0000256" key="2">
    <source>
        <dbReference type="ARBA" id="ARBA00001946"/>
    </source>
</evidence>
<keyword evidence="5 14" id="KW-0436">Ligase</keyword>
<dbReference type="EC" id="6.3.4.13" evidence="4 14"/>
<dbReference type="Pfam" id="PF02843">
    <property type="entry name" value="GARS_C"/>
    <property type="match status" value="1"/>
</dbReference>
<dbReference type="Proteomes" id="UP000315471">
    <property type="component" value="Unassembled WGS sequence"/>
</dbReference>
<dbReference type="Gene3D" id="3.30.470.20">
    <property type="entry name" value="ATP-grasp fold, B domain"/>
    <property type="match status" value="1"/>
</dbReference>
<dbReference type="PANTHER" id="PTHR43472:SF1">
    <property type="entry name" value="PHOSPHORIBOSYLAMINE--GLYCINE LIGASE, CHLOROPLASTIC"/>
    <property type="match status" value="1"/>
</dbReference>
<dbReference type="RefSeq" id="WP_146598528.1">
    <property type="nucleotide sequence ID" value="NZ_SJPY01000001.1"/>
</dbReference>
<keyword evidence="8 14" id="KW-0658">Purine biosynthesis</keyword>
<dbReference type="InterPro" id="IPR011761">
    <property type="entry name" value="ATP-grasp"/>
</dbReference>
<evidence type="ECO:0000256" key="3">
    <source>
        <dbReference type="ARBA" id="ARBA00005174"/>
    </source>
</evidence>
<dbReference type="HAMAP" id="MF_00138">
    <property type="entry name" value="GARS"/>
    <property type="match status" value="1"/>
</dbReference>
<dbReference type="Pfam" id="PF02844">
    <property type="entry name" value="GARS_N"/>
    <property type="match status" value="1"/>
</dbReference>
<evidence type="ECO:0000256" key="5">
    <source>
        <dbReference type="ARBA" id="ARBA00022598"/>
    </source>
</evidence>
<dbReference type="UniPathway" id="UPA00074">
    <property type="reaction ID" value="UER00125"/>
</dbReference>
<dbReference type="InterPro" id="IPR000115">
    <property type="entry name" value="PRibGlycinamide_synth"/>
</dbReference>
<dbReference type="InterPro" id="IPR013815">
    <property type="entry name" value="ATP_grasp_subdomain_1"/>
</dbReference>
<dbReference type="GO" id="GO:0046872">
    <property type="term" value="F:metal ion binding"/>
    <property type="evidence" value="ECO:0007669"/>
    <property type="project" value="UniProtKB-KW"/>
</dbReference>
<comment type="cofactor">
    <cofactor evidence="1">
        <name>Mn(2+)</name>
        <dbReference type="ChEBI" id="CHEBI:29035"/>
    </cofactor>
</comment>